<dbReference type="InterPro" id="IPR027417">
    <property type="entry name" value="P-loop_NTPase"/>
</dbReference>
<proteinExistence type="predicted"/>
<dbReference type="RefSeq" id="WP_163154995.1">
    <property type="nucleotide sequence ID" value="NZ_VKHP01000061.1"/>
</dbReference>
<dbReference type="EMBL" id="VKHP01000061">
    <property type="protein sequence ID" value="NEU97506.1"/>
    <property type="molecule type" value="Genomic_DNA"/>
</dbReference>
<dbReference type="SUPFAM" id="SSF52540">
    <property type="entry name" value="P-loop containing nucleoside triphosphate hydrolases"/>
    <property type="match status" value="1"/>
</dbReference>
<protein>
    <recommendedName>
        <fullName evidence="3">AAA family ATPase</fullName>
    </recommendedName>
</protein>
<accession>A0A6P1BG42</accession>
<keyword evidence="2" id="KW-1185">Reference proteome</keyword>
<evidence type="ECO:0008006" key="3">
    <source>
        <dbReference type="Google" id="ProtNLM"/>
    </source>
</evidence>
<comment type="caution">
    <text evidence="1">The sequence shown here is derived from an EMBL/GenBank/DDBJ whole genome shotgun (WGS) entry which is preliminary data.</text>
</comment>
<evidence type="ECO:0000313" key="1">
    <source>
        <dbReference type="EMBL" id="NEU97506.1"/>
    </source>
</evidence>
<organism evidence="1 2">
    <name type="scientific">Bradyrhizobium uaiense</name>
    <dbReference type="NCBI Taxonomy" id="2594946"/>
    <lineage>
        <taxon>Bacteria</taxon>
        <taxon>Pseudomonadati</taxon>
        <taxon>Pseudomonadota</taxon>
        <taxon>Alphaproteobacteria</taxon>
        <taxon>Hyphomicrobiales</taxon>
        <taxon>Nitrobacteraceae</taxon>
        <taxon>Bradyrhizobium</taxon>
    </lineage>
</organism>
<dbReference type="Proteomes" id="UP000468531">
    <property type="component" value="Unassembled WGS sequence"/>
</dbReference>
<gene>
    <name evidence="1" type="ORF">FNJ47_17115</name>
</gene>
<dbReference type="Gene3D" id="3.40.50.300">
    <property type="entry name" value="P-loop containing nucleotide triphosphate hydrolases"/>
    <property type="match status" value="1"/>
</dbReference>
<dbReference type="AlphaFoldDB" id="A0A6P1BG42"/>
<name>A0A6P1BG42_9BRAD</name>
<sequence>MPKSWRGFYAAAGLLFVSGEMSRNGRDREYAPVVDALAPVLYNLPPRIIAIDGRPGCGKTTLGRFLAWWLNVSLIETDLFLFEGEGRYRYREEEIGRIIDFRIRAERSVIVEGVTVLRRFAATNRDADFLVYVENASSPRLRPEYEVQFKEYETEFKPRPRADFTLALDH</sequence>
<evidence type="ECO:0000313" key="2">
    <source>
        <dbReference type="Proteomes" id="UP000468531"/>
    </source>
</evidence>
<reference evidence="1 2" key="1">
    <citation type="journal article" date="2020" name="Arch. Microbiol.">
        <title>Bradyrhizobium uaiense sp. nov., a new highly efficient cowpea symbiont.</title>
        <authorList>
            <person name="Cabral Michel D."/>
            <person name="Azarias Guimaraes A."/>
            <person name="Martins da Costa E."/>
            <person name="Soares de Carvalho T."/>
            <person name="Balsanelli E."/>
            <person name="Willems A."/>
            <person name="Maltempi de Souza E."/>
            <person name="de Souza Moreira F.M."/>
        </authorList>
    </citation>
    <scope>NUCLEOTIDE SEQUENCE [LARGE SCALE GENOMIC DNA]</scope>
    <source>
        <strain evidence="1 2">UFLA 03-164</strain>
    </source>
</reference>